<reference evidence="2" key="1">
    <citation type="submission" date="2020-04" db="EMBL/GenBank/DDBJ databases">
        <authorList>
            <person name="Alioto T."/>
            <person name="Alioto T."/>
            <person name="Gomez Garrido J."/>
        </authorList>
    </citation>
    <scope>NUCLEOTIDE SEQUENCE</scope>
    <source>
        <strain evidence="2">A484AB</strain>
    </source>
</reference>
<dbReference type="InterPro" id="IPR051835">
    <property type="entry name" value="RAC1-GEF"/>
</dbReference>
<accession>A0A6S7IZR8</accession>
<dbReference type="Gene3D" id="1.20.900.10">
    <property type="entry name" value="Dbl homology (DH) domain"/>
    <property type="match status" value="1"/>
</dbReference>
<dbReference type="InterPro" id="IPR001849">
    <property type="entry name" value="PH_domain"/>
</dbReference>
<gene>
    <name evidence="2" type="ORF">PACLA_8A047877</name>
</gene>
<dbReference type="InterPro" id="IPR011993">
    <property type="entry name" value="PH-like_dom_sf"/>
</dbReference>
<dbReference type="SUPFAM" id="SSF50729">
    <property type="entry name" value="PH domain-like"/>
    <property type="match status" value="2"/>
</dbReference>
<keyword evidence="3" id="KW-1185">Reference proteome</keyword>
<dbReference type="CDD" id="cd00160">
    <property type="entry name" value="RhoGEF"/>
    <property type="match status" value="1"/>
</dbReference>
<evidence type="ECO:0000313" key="2">
    <source>
        <dbReference type="EMBL" id="CAB4010752.1"/>
    </source>
</evidence>
<feature type="region of interest" description="Disordered" evidence="1">
    <location>
        <begin position="97"/>
        <end position="159"/>
    </location>
</feature>
<feature type="non-terminal residue" evidence="2">
    <location>
        <position position="1"/>
    </location>
</feature>
<dbReference type="Pfam" id="PF00169">
    <property type="entry name" value="PH"/>
    <property type="match status" value="2"/>
</dbReference>
<dbReference type="InterPro" id="IPR000219">
    <property type="entry name" value="DH_dom"/>
</dbReference>
<dbReference type="Gene3D" id="2.30.29.30">
    <property type="entry name" value="Pleckstrin-homology domain (PH domain)/Phosphotyrosine-binding domain (PTB)"/>
    <property type="match status" value="2"/>
</dbReference>
<dbReference type="PROSITE" id="PS50003">
    <property type="entry name" value="PH_DOMAIN"/>
    <property type="match status" value="2"/>
</dbReference>
<dbReference type="SMART" id="SM00233">
    <property type="entry name" value="PH"/>
    <property type="match status" value="2"/>
</dbReference>
<dbReference type="SMART" id="SM00325">
    <property type="entry name" value="RhoGEF"/>
    <property type="match status" value="1"/>
</dbReference>
<dbReference type="Proteomes" id="UP001152795">
    <property type="component" value="Unassembled WGS sequence"/>
</dbReference>
<name>A0A6S7IZR8_PARCT</name>
<feature type="region of interest" description="Disordered" evidence="1">
    <location>
        <begin position="1"/>
        <end position="20"/>
    </location>
</feature>
<dbReference type="EMBL" id="CACRXK020006892">
    <property type="protein sequence ID" value="CAB4010752.1"/>
    <property type="molecule type" value="Genomic_DNA"/>
</dbReference>
<dbReference type="PROSITE" id="PS50010">
    <property type="entry name" value="DH_2"/>
    <property type="match status" value="1"/>
</dbReference>
<dbReference type="SUPFAM" id="SSF48065">
    <property type="entry name" value="DBL homology domain (DH-domain)"/>
    <property type="match status" value="1"/>
</dbReference>
<protein>
    <submittedName>
        <fullName evidence="2">FERM, ARHGEF and pleckstrin domain-containing 2 isoform X2</fullName>
    </submittedName>
</protein>
<sequence length="644" mass="73850">MPSSADNSMNSLRSSPRPMIGYGNVETRIIEADYPVANSLASIASNDESGHLYLSGRHTSTEQSREELNIDEIHHETEEENSNLVQETKSEEHHITLNGEHENTAREPEPLVNGDLIEPPVNKQGFVTPPPAALSDSDVDDPSQDVFSEGSSISSISSPLGTYKSDDSLDRKLPKGTAYHVAREILQTERTYVKDLEVITIAFRNTVFEKEALPEDVKELLFSNFDPLYDFHCLFLDELQQRLSQWESEESYEHHKIGDIVLSNLLQMKKFIEVIKNHEKVLLALYKTTKNSVEFEKIYKEFELQPACYLSFNAFILKPSQRLVYYKFILEKLVQYYTTGHVDYQDTKAALQEIAEVLGELESCTKILENYQKLIELERDLIGLENLVQEGRQFVREGCLQKISRSGSQARMFFLFSDVLVFTSRGGNVTNQFKVHGKFSLDSMKIEKGEDMHGLFCFNLITEDNTYMVAATTQVERSKWMEDLNVTVLKIKNKSSPVLEEVMISTESGREDGENEAKKVKASTLDKRHACSRTMSTRRVCWHRNTSVSTVEYSIAVRNQLSGELQRKFKTGDKWQKLFVVLTNFCLFFYKSHEDEEPLASLPLIGYAVTKPDENDNINKELVIKLQYKTHVYFFRADSEYSFF</sequence>
<feature type="compositionally biased region" description="Polar residues" evidence="1">
    <location>
        <begin position="1"/>
        <end position="14"/>
    </location>
</feature>
<dbReference type="Pfam" id="PF00621">
    <property type="entry name" value="RhoGEF"/>
    <property type="match status" value="1"/>
</dbReference>
<evidence type="ECO:0000256" key="1">
    <source>
        <dbReference type="SAM" id="MobiDB-lite"/>
    </source>
</evidence>
<dbReference type="PANTHER" id="PTHR45858">
    <property type="entry name" value="FERM DOMAIN CONTAINING PROTEIN"/>
    <property type="match status" value="1"/>
</dbReference>
<feature type="compositionally biased region" description="Low complexity" evidence="1">
    <location>
        <begin position="144"/>
        <end position="158"/>
    </location>
</feature>
<dbReference type="AlphaFoldDB" id="A0A6S7IZR8"/>
<dbReference type="PANTHER" id="PTHR45858:SF5">
    <property type="entry name" value="MOESIN_EZRIN_RADIXIN HOMOLOG 1"/>
    <property type="match status" value="1"/>
</dbReference>
<evidence type="ECO:0000313" key="3">
    <source>
        <dbReference type="Proteomes" id="UP001152795"/>
    </source>
</evidence>
<dbReference type="InterPro" id="IPR035899">
    <property type="entry name" value="DBL_dom_sf"/>
</dbReference>
<dbReference type="GO" id="GO:0005085">
    <property type="term" value="F:guanyl-nucleotide exchange factor activity"/>
    <property type="evidence" value="ECO:0007669"/>
    <property type="project" value="InterPro"/>
</dbReference>
<proteinExistence type="predicted"/>
<comment type="caution">
    <text evidence="2">The sequence shown here is derived from an EMBL/GenBank/DDBJ whole genome shotgun (WGS) entry which is preliminary data.</text>
</comment>
<organism evidence="2 3">
    <name type="scientific">Paramuricea clavata</name>
    <name type="common">Red gorgonian</name>
    <name type="synonym">Violescent sea-whip</name>
    <dbReference type="NCBI Taxonomy" id="317549"/>
    <lineage>
        <taxon>Eukaryota</taxon>
        <taxon>Metazoa</taxon>
        <taxon>Cnidaria</taxon>
        <taxon>Anthozoa</taxon>
        <taxon>Octocorallia</taxon>
        <taxon>Malacalcyonacea</taxon>
        <taxon>Plexauridae</taxon>
        <taxon>Paramuricea</taxon>
    </lineage>
</organism>
<dbReference type="OrthoDB" id="6019435at2759"/>
<feature type="compositionally biased region" description="Basic and acidic residues" evidence="1">
    <location>
        <begin position="97"/>
        <end position="109"/>
    </location>
</feature>